<reference evidence="1" key="1">
    <citation type="submission" date="2022-09" db="EMBL/GenBank/DDBJ databases">
        <title>A Global Phylogenomic Analysis of the Shiitake Genus Lentinula.</title>
        <authorList>
            <consortium name="DOE Joint Genome Institute"/>
            <person name="Sierra-Patev S."/>
            <person name="Min B."/>
            <person name="Naranjo-Ortiz M."/>
            <person name="Looney B."/>
            <person name="Konkel Z."/>
            <person name="Slot J.C."/>
            <person name="Sakamoto Y."/>
            <person name="Steenwyk J.L."/>
            <person name="Rokas A."/>
            <person name="Carro J."/>
            <person name="Camarero S."/>
            <person name="Ferreira P."/>
            <person name="Molpeceres G."/>
            <person name="Ruiz-Duenas F.J."/>
            <person name="Serrano A."/>
            <person name="Henrissat B."/>
            <person name="Drula E."/>
            <person name="Hughes K.W."/>
            <person name="Mata J.L."/>
            <person name="Ishikawa N.K."/>
            <person name="Vargas-Isla R."/>
            <person name="Ushijima S."/>
            <person name="Smith C.A."/>
            <person name="Ahrendt S."/>
            <person name="Andreopoulos W."/>
            <person name="He G."/>
            <person name="Labutti K."/>
            <person name="Lipzen A."/>
            <person name="Ng V."/>
            <person name="Riley R."/>
            <person name="Sandor L."/>
            <person name="Barry K."/>
            <person name="Martinez A.T."/>
            <person name="Xiao Y."/>
            <person name="Gibbons J.G."/>
            <person name="Terashima K."/>
            <person name="Grigoriev I.V."/>
            <person name="Hibbett D.S."/>
        </authorList>
    </citation>
    <scope>NUCLEOTIDE SEQUENCE</scope>
    <source>
        <strain evidence="1">TMI1499</strain>
    </source>
</reference>
<sequence length="135" mass="15534">MPQMKISLGPTNEKALGDVKALKDVGYFGTSSTPDYSTTSLLFSSRRLTGHQLKIPKCGLKLIVRKREMNQMQPLVKDEVVNWACTKRLLHTLSQVLDFGYPGVFRVSRLATRSMIEKWFNLQWENRQDFRAKLT</sequence>
<accession>A0ACC1TT60</accession>
<comment type="caution">
    <text evidence="1">The sequence shown here is derived from an EMBL/GenBank/DDBJ whole genome shotgun (WGS) entry which is preliminary data.</text>
</comment>
<organism evidence="1 2">
    <name type="scientific">Lentinula aff. lateritia</name>
    <dbReference type="NCBI Taxonomy" id="2804960"/>
    <lineage>
        <taxon>Eukaryota</taxon>
        <taxon>Fungi</taxon>
        <taxon>Dikarya</taxon>
        <taxon>Basidiomycota</taxon>
        <taxon>Agaricomycotina</taxon>
        <taxon>Agaricomycetes</taxon>
        <taxon>Agaricomycetidae</taxon>
        <taxon>Agaricales</taxon>
        <taxon>Marasmiineae</taxon>
        <taxon>Omphalotaceae</taxon>
        <taxon>Lentinula</taxon>
    </lineage>
</organism>
<protein>
    <submittedName>
        <fullName evidence="1">Uncharacterized protein</fullName>
    </submittedName>
</protein>
<name>A0ACC1TT60_9AGAR</name>
<gene>
    <name evidence="1" type="ORF">F5876DRAFT_67677</name>
</gene>
<evidence type="ECO:0000313" key="2">
    <source>
        <dbReference type="Proteomes" id="UP001163835"/>
    </source>
</evidence>
<evidence type="ECO:0000313" key="1">
    <source>
        <dbReference type="EMBL" id="KAJ3807965.1"/>
    </source>
</evidence>
<keyword evidence="2" id="KW-1185">Reference proteome</keyword>
<dbReference type="EMBL" id="MU795259">
    <property type="protein sequence ID" value="KAJ3807965.1"/>
    <property type="molecule type" value="Genomic_DNA"/>
</dbReference>
<dbReference type="Proteomes" id="UP001163835">
    <property type="component" value="Unassembled WGS sequence"/>
</dbReference>
<proteinExistence type="predicted"/>